<keyword evidence="4" id="KW-0963">Cytoplasm</keyword>
<proteinExistence type="inferred from homology"/>
<evidence type="ECO:0000256" key="2">
    <source>
        <dbReference type="ARBA" id="ARBA00009758"/>
    </source>
</evidence>
<dbReference type="SUPFAM" id="SSF81296">
    <property type="entry name" value="E set domains"/>
    <property type="match status" value="1"/>
</dbReference>
<dbReference type="Gene3D" id="2.70.50.30">
    <property type="entry name" value="Coagulation Factor XIII, subunit A, domain 1"/>
    <property type="match status" value="1"/>
</dbReference>
<reference evidence="5 6" key="1">
    <citation type="submission" date="2017-03" db="EMBL/GenBank/DDBJ databases">
        <title>Genome of the blue death feigning beetle - Asbolus verrucosus.</title>
        <authorList>
            <person name="Rider S.D."/>
        </authorList>
    </citation>
    <scope>NUCLEOTIDE SEQUENCE [LARGE SCALE GENOMIC DNA]</scope>
    <source>
        <strain evidence="5">Butters</strain>
        <tissue evidence="5">Head and leg muscle</tissue>
    </source>
</reference>
<dbReference type="PANTHER" id="PTHR10980">
    <property type="entry name" value="RHO GDP-DISSOCIATION INHIBITOR"/>
    <property type="match status" value="1"/>
</dbReference>
<dbReference type="PANTHER" id="PTHR10980:SF3">
    <property type="entry name" value="LD16419P"/>
    <property type="match status" value="1"/>
</dbReference>
<dbReference type="InterPro" id="IPR014756">
    <property type="entry name" value="Ig_E-set"/>
</dbReference>
<dbReference type="Pfam" id="PF02115">
    <property type="entry name" value="Rho_GDI"/>
    <property type="match status" value="1"/>
</dbReference>
<protein>
    <submittedName>
        <fullName evidence="5">Rho GDI domain containing protein</fullName>
    </submittedName>
</protein>
<evidence type="ECO:0000313" key="6">
    <source>
        <dbReference type="Proteomes" id="UP000292052"/>
    </source>
</evidence>
<comment type="caution">
    <text evidence="5">The sequence shown here is derived from an EMBL/GenBank/DDBJ whole genome shotgun (WGS) entry which is preliminary data.</text>
</comment>
<dbReference type="FunFam" id="2.70.50.30:FF:000004">
    <property type="entry name" value="Rho GDP-dissociation inhibitor 1"/>
    <property type="match status" value="1"/>
</dbReference>
<keyword evidence="3" id="KW-0343">GTPase activation</keyword>
<dbReference type="EMBL" id="QDEB01127095">
    <property type="protein sequence ID" value="RZB39585.1"/>
    <property type="molecule type" value="Genomic_DNA"/>
</dbReference>
<dbReference type="GO" id="GO:0016020">
    <property type="term" value="C:membrane"/>
    <property type="evidence" value="ECO:0007669"/>
    <property type="project" value="TreeGrafter"/>
</dbReference>
<dbReference type="GO" id="GO:0005094">
    <property type="term" value="F:Rho GDP-dissociation inhibitor activity"/>
    <property type="evidence" value="ECO:0007669"/>
    <property type="project" value="InterPro"/>
</dbReference>
<dbReference type="GO" id="GO:0005829">
    <property type="term" value="C:cytosol"/>
    <property type="evidence" value="ECO:0007669"/>
    <property type="project" value="TreeGrafter"/>
</dbReference>
<dbReference type="AlphaFoldDB" id="A0A482V8M1"/>
<name>A0A482V8M1_ASBVE</name>
<evidence type="ECO:0000256" key="3">
    <source>
        <dbReference type="ARBA" id="ARBA00022468"/>
    </source>
</evidence>
<dbReference type="GO" id="GO:0005096">
    <property type="term" value="F:GTPase activator activity"/>
    <property type="evidence" value="ECO:0007669"/>
    <property type="project" value="UniProtKB-KW"/>
</dbReference>
<dbReference type="PRINTS" id="PR00492">
    <property type="entry name" value="RHOGDI"/>
</dbReference>
<comment type="subcellular location">
    <subcellularLocation>
        <location evidence="1">Cytoplasm</location>
    </subcellularLocation>
</comment>
<sequence length="201" mass="24107">MFKGDITSLKIFKDESETSTKRPLELAIEEIPQTTQDDKFDYHETFKEQVPIGPILVEPNNPHTVIVKRIVLLIPDRPEYFLDIPEDLSQLKKNPFLIKEGARYRMRIEFYVQREAVRELTYTQRMYRFGRRVDKMCHILGSYAPKQEMQFYLTFPDYAPVGILLRGNYRVQSLFTDGQCKELFKWEWILNVRKDWKDQFI</sequence>
<dbReference type="GO" id="GO:0007266">
    <property type="term" value="P:Rho protein signal transduction"/>
    <property type="evidence" value="ECO:0007669"/>
    <property type="project" value="InterPro"/>
</dbReference>
<evidence type="ECO:0000313" key="5">
    <source>
        <dbReference type="EMBL" id="RZB39585.1"/>
    </source>
</evidence>
<evidence type="ECO:0000256" key="1">
    <source>
        <dbReference type="ARBA" id="ARBA00004496"/>
    </source>
</evidence>
<organism evidence="5 6">
    <name type="scientific">Asbolus verrucosus</name>
    <name type="common">Desert ironclad beetle</name>
    <dbReference type="NCBI Taxonomy" id="1661398"/>
    <lineage>
        <taxon>Eukaryota</taxon>
        <taxon>Metazoa</taxon>
        <taxon>Ecdysozoa</taxon>
        <taxon>Arthropoda</taxon>
        <taxon>Hexapoda</taxon>
        <taxon>Insecta</taxon>
        <taxon>Pterygota</taxon>
        <taxon>Neoptera</taxon>
        <taxon>Endopterygota</taxon>
        <taxon>Coleoptera</taxon>
        <taxon>Polyphaga</taxon>
        <taxon>Cucujiformia</taxon>
        <taxon>Tenebrionidae</taxon>
        <taxon>Pimeliinae</taxon>
        <taxon>Asbolus</taxon>
    </lineage>
</organism>
<accession>A0A482V8M1</accession>
<dbReference type="STRING" id="1661398.A0A482V8M1"/>
<keyword evidence="6" id="KW-1185">Reference proteome</keyword>
<dbReference type="InterPro" id="IPR024792">
    <property type="entry name" value="RhoGDI_dom_sf"/>
</dbReference>
<evidence type="ECO:0000256" key="4">
    <source>
        <dbReference type="ARBA" id="ARBA00022490"/>
    </source>
</evidence>
<gene>
    <name evidence="5" type="ORF">BDFB_008104</name>
</gene>
<dbReference type="InterPro" id="IPR000406">
    <property type="entry name" value="Rho_GDI"/>
</dbReference>
<dbReference type="OrthoDB" id="1683373at2759"/>
<comment type="similarity">
    <text evidence="2">Belongs to the Rho GDI family.</text>
</comment>
<dbReference type="Proteomes" id="UP000292052">
    <property type="component" value="Unassembled WGS sequence"/>
</dbReference>